<dbReference type="AlphaFoldDB" id="A0AAE9XKK8"/>
<dbReference type="CDD" id="cd04496">
    <property type="entry name" value="SSB_OBF"/>
    <property type="match status" value="1"/>
</dbReference>
<dbReference type="InterPro" id="IPR012340">
    <property type="entry name" value="NA-bd_OB-fold"/>
</dbReference>
<evidence type="ECO:0000256" key="2">
    <source>
        <dbReference type="HAMAP-Rule" id="MF_00984"/>
    </source>
</evidence>
<reference evidence="4" key="1">
    <citation type="submission" date="2023-01" db="EMBL/GenBank/DDBJ databases">
        <title>Oxazolidinone resistance genes in florfenicol resistant enterococci from beef cattle and veal calves at slaughter.</title>
        <authorList>
            <person name="Biggel M."/>
        </authorList>
    </citation>
    <scope>NUCLEOTIDE SEQUENCE</scope>
    <source>
        <strain evidence="4">K79-1</strain>
    </source>
</reference>
<dbReference type="GO" id="GO:0006260">
    <property type="term" value="P:DNA replication"/>
    <property type="evidence" value="ECO:0007669"/>
    <property type="project" value="InterPro"/>
</dbReference>
<name>A0AAE9XKK8_9LACT</name>
<sequence>MNADNTIILNGRLTRDVELSHMQDGKAVAKFTVAVNRAYKDANGDRQADFHNCVIFGNRAEAVANYFHKGDMIGVAGELRDNNYEKDGVTHYNKQIIVDSFGFRGQNSQNNNASGAQSNNVGEYNQQIQNTAQGQYGANNASQFGGFANQQNSINVTDDQLPF</sequence>
<accession>A0AAE9XKK8</accession>
<organism evidence="4 5">
    <name type="scientific">Aerococcus urinaeequi</name>
    <dbReference type="NCBI Taxonomy" id="51665"/>
    <lineage>
        <taxon>Bacteria</taxon>
        <taxon>Bacillati</taxon>
        <taxon>Bacillota</taxon>
        <taxon>Bacilli</taxon>
        <taxon>Lactobacillales</taxon>
        <taxon>Aerococcaceae</taxon>
        <taxon>Aerococcus</taxon>
    </lineage>
</organism>
<evidence type="ECO:0000313" key="5">
    <source>
        <dbReference type="Proteomes" id="UP001179483"/>
    </source>
</evidence>
<comment type="subunit">
    <text evidence="2">Homotetramer.</text>
</comment>
<dbReference type="InterPro" id="IPR011344">
    <property type="entry name" value="ssDNA-bd"/>
</dbReference>
<dbReference type="EMBL" id="CP116590">
    <property type="protein sequence ID" value="WCG38396.1"/>
    <property type="molecule type" value="Genomic_DNA"/>
</dbReference>
<dbReference type="Proteomes" id="UP001179483">
    <property type="component" value="Chromosome"/>
</dbReference>
<protein>
    <recommendedName>
        <fullName evidence="2 3">Single-stranded DNA-binding protein</fullName>
        <shortName evidence="2">SSB</shortName>
    </recommendedName>
</protein>
<dbReference type="PANTHER" id="PTHR10302">
    <property type="entry name" value="SINGLE-STRANDED DNA-BINDING PROTEIN"/>
    <property type="match status" value="1"/>
</dbReference>
<dbReference type="PIRSF" id="PIRSF002070">
    <property type="entry name" value="SSB"/>
    <property type="match status" value="1"/>
</dbReference>
<dbReference type="NCBIfam" id="TIGR00621">
    <property type="entry name" value="ssb"/>
    <property type="match status" value="1"/>
</dbReference>
<dbReference type="GO" id="GO:0003697">
    <property type="term" value="F:single-stranded DNA binding"/>
    <property type="evidence" value="ECO:0007669"/>
    <property type="project" value="UniProtKB-UniRule"/>
</dbReference>
<dbReference type="Pfam" id="PF00436">
    <property type="entry name" value="SSB"/>
    <property type="match status" value="1"/>
</dbReference>
<comment type="caution">
    <text evidence="2">Lacks conserved residue(s) required for the propagation of feature annotation.</text>
</comment>
<gene>
    <name evidence="4" type="primary">ssb</name>
    <name evidence="4" type="ORF">PML80_03485</name>
</gene>
<dbReference type="PANTHER" id="PTHR10302:SF27">
    <property type="entry name" value="SINGLE-STRANDED DNA-BINDING PROTEIN"/>
    <property type="match status" value="1"/>
</dbReference>
<dbReference type="GO" id="GO:0009295">
    <property type="term" value="C:nucleoid"/>
    <property type="evidence" value="ECO:0007669"/>
    <property type="project" value="TreeGrafter"/>
</dbReference>
<dbReference type="Gene3D" id="2.40.50.140">
    <property type="entry name" value="Nucleic acid-binding proteins"/>
    <property type="match status" value="1"/>
</dbReference>
<dbReference type="InterPro" id="IPR000424">
    <property type="entry name" value="Primosome_PriB/ssb"/>
</dbReference>
<proteinExistence type="inferred from homology"/>
<dbReference type="RefSeq" id="WP_271736422.1">
    <property type="nucleotide sequence ID" value="NZ_CP116590.1"/>
</dbReference>
<evidence type="ECO:0000313" key="4">
    <source>
        <dbReference type="EMBL" id="WCG38396.1"/>
    </source>
</evidence>
<evidence type="ECO:0000256" key="3">
    <source>
        <dbReference type="PIRNR" id="PIRNR002070"/>
    </source>
</evidence>
<dbReference type="SUPFAM" id="SSF50249">
    <property type="entry name" value="Nucleic acid-binding proteins"/>
    <property type="match status" value="1"/>
</dbReference>
<evidence type="ECO:0000256" key="1">
    <source>
        <dbReference type="ARBA" id="ARBA00023125"/>
    </source>
</evidence>
<dbReference type="PROSITE" id="PS50935">
    <property type="entry name" value="SSB"/>
    <property type="match status" value="1"/>
</dbReference>
<keyword evidence="1 2" id="KW-0238">DNA-binding</keyword>
<dbReference type="HAMAP" id="MF_00984">
    <property type="entry name" value="SSB"/>
    <property type="match status" value="1"/>
</dbReference>